<feature type="transmembrane region" description="Helical" evidence="6">
    <location>
        <begin position="158"/>
        <end position="176"/>
    </location>
</feature>
<keyword evidence="3 6" id="KW-0812">Transmembrane</keyword>
<dbReference type="Pfam" id="PF07690">
    <property type="entry name" value="MFS_1"/>
    <property type="match status" value="1"/>
</dbReference>
<keyword evidence="4 6" id="KW-1133">Transmembrane helix</keyword>
<dbReference type="EMBL" id="BAAAEM010000002">
    <property type="protein sequence ID" value="GAA0473644.1"/>
    <property type="molecule type" value="Genomic_DNA"/>
</dbReference>
<dbReference type="PROSITE" id="PS50850">
    <property type="entry name" value="MFS"/>
    <property type="match status" value="1"/>
</dbReference>
<evidence type="ECO:0000313" key="9">
    <source>
        <dbReference type="Proteomes" id="UP001500713"/>
    </source>
</evidence>
<dbReference type="Gene3D" id="1.20.1250.20">
    <property type="entry name" value="MFS general substrate transporter like domains"/>
    <property type="match status" value="1"/>
</dbReference>
<feature type="transmembrane region" description="Helical" evidence="6">
    <location>
        <begin position="377"/>
        <end position="398"/>
    </location>
</feature>
<feature type="transmembrane region" description="Helical" evidence="6">
    <location>
        <begin position="410"/>
        <end position="430"/>
    </location>
</feature>
<comment type="caution">
    <text evidence="8">The sequence shown here is derived from an EMBL/GenBank/DDBJ whole genome shotgun (WGS) entry which is preliminary data.</text>
</comment>
<evidence type="ECO:0000256" key="6">
    <source>
        <dbReference type="SAM" id="Phobius"/>
    </source>
</evidence>
<dbReference type="Proteomes" id="UP001500713">
    <property type="component" value="Unassembled WGS sequence"/>
</dbReference>
<dbReference type="CDD" id="cd17328">
    <property type="entry name" value="MFS_spinster_like"/>
    <property type="match status" value="1"/>
</dbReference>
<feature type="transmembrane region" description="Helical" evidence="6">
    <location>
        <begin position="311"/>
        <end position="333"/>
    </location>
</feature>
<dbReference type="InterPro" id="IPR036259">
    <property type="entry name" value="MFS_trans_sf"/>
</dbReference>
<dbReference type="InterPro" id="IPR044770">
    <property type="entry name" value="MFS_spinster-like"/>
</dbReference>
<protein>
    <submittedName>
        <fullName evidence="8">MFS transporter</fullName>
    </submittedName>
</protein>
<dbReference type="PANTHER" id="PTHR23505">
    <property type="entry name" value="SPINSTER"/>
    <property type="match status" value="1"/>
</dbReference>
<evidence type="ECO:0000256" key="2">
    <source>
        <dbReference type="ARBA" id="ARBA00022448"/>
    </source>
</evidence>
<evidence type="ECO:0000256" key="1">
    <source>
        <dbReference type="ARBA" id="ARBA00004141"/>
    </source>
</evidence>
<comment type="subcellular location">
    <subcellularLocation>
        <location evidence="1">Membrane</location>
        <topology evidence="1">Multi-pass membrane protein</topology>
    </subcellularLocation>
</comment>
<name>A0ABP3K7Y4_9SPHN</name>
<feature type="transmembrane region" description="Helical" evidence="6">
    <location>
        <begin position="188"/>
        <end position="208"/>
    </location>
</feature>
<feature type="transmembrane region" description="Helical" evidence="6">
    <location>
        <begin position="339"/>
        <end position="356"/>
    </location>
</feature>
<evidence type="ECO:0000313" key="8">
    <source>
        <dbReference type="EMBL" id="GAA0473644.1"/>
    </source>
</evidence>
<keyword evidence="2" id="KW-0813">Transport</keyword>
<evidence type="ECO:0000256" key="3">
    <source>
        <dbReference type="ARBA" id="ARBA00022692"/>
    </source>
</evidence>
<sequence>MPPCSNMREEAMAGLDTTAGTRISTSSRYPNYVLGVLFIVTMLNFLDRQIISILAEPVKRDLGLSDTQIGLMTGLSFAIFYTTLAIPVAALADKWNRSRIIAIAIAIWSAMTVACGLAANFVQLFLARVGVGIGEAGSAPASHSLIADLFPPERRAGALGILGMSVPIGAFIAYAGGGWVAENFSWRVAFLIAGLPGIIIAVIIWFTVPDPRGNVSLAAAFKPDPNRTSLKEALIELSSKPAYWHLVAAGVLVQFVSYGLASFYGGLFVRVHGIGYGELGWKLGVMVGLSGGFGAWLGGRAGDYFGKLRPTLPLLVAAMVMVVATPGMIWAIYGPSANMAVILLAIPTFAATFYYGPNFAALQKLASDETRAMAVAIYLLIAGIIGLGVGPVFVGMLSDMFVSELGEAAALQRALAILAFFNIWAGFHFWRATRSMPH</sequence>
<evidence type="ECO:0000256" key="5">
    <source>
        <dbReference type="ARBA" id="ARBA00023136"/>
    </source>
</evidence>
<keyword evidence="9" id="KW-1185">Reference proteome</keyword>
<accession>A0ABP3K7Y4</accession>
<feature type="transmembrane region" description="Helical" evidence="6">
    <location>
        <begin position="32"/>
        <end position="51"/>
    </location>
</feature>
<gene>
    <name evidence="8" type="ORF">GCM10009096_13740</name>
</gene>
<dbReference type="InterPro" id="IPR020846">
    <property type="entry name" value="MFS_dom"/>
</dbReference>
<dbReference type="PANTHER" id="PTHR23505:SF79">
    <property type="entry name" value="PROTEIN SPINSTER"/>
    <property type="match status" value="1"/>
</dbReference>
<dbReference type="SUPFAM" id="SSF103473">
    <property type="entry name" value="MFS general substrate transporter"/>
    <property type="match status" value="1"/>
</dbReference>
<organism evidence="8 9">
    <name type="scientific">Parasphingorhabdus litoris</name>
    <dbReference type="NCBI Taxonomy" id="394733"/>
    <lineage>
        <taxon>Bacteria</taxon>
        <taxon>Pseudomonadati</taxon>
        <taxon>Pseudomonadota</taxon>
        <taxon>Alphaproteobacteria</taxon>
        <taxon>Sphingomonadales</taxon>
        <taxon>Sphingomonadaceae</taxon>
        <taxon>Parasphingorhabdus</taxon>
    </lineage>
</organism>
<evidence type="ECO:0000256" key="4">
    <source>
        <dbReference type="ARBA" id="ARBA00022989"/>
    </source>
</evidence>
<dbReference type="InterPro" id="IPR011701">
    <property type="entry name" value="MFS"/>
</dbReference>
<keyword evidence="5 6" id="KW-0472">Membrane</keyword>
<proteinExistence type="predicted"/>
<feature type="domain" description="Major facilitator superfamily (MFS) profile" evidence="7">
    <location>
        <begin position="33"/>
        <end position="434"/>
    </location>
</feature>
<feature type="transmembrane region" description="Helical" evidence="6">
    <location>
        <begin position="99"/>
        <end position="119"/>
    </location>
</feature>
<feature type="transmembrane region" description="Helical" evidence="6">
    <location>
        <begin position="243"/>
        <end position="267"/>
    </location>
</feature>
<feature type="transmembrane region" description="Helical" evidence="6">
    <location>
        <begin position="71"/>
        <end position="92"/>
    </location>
</feature>
<reference evidence="9" key="1">
    <citation type="journal article" date="2019" name="Int. J. Syst. Evol. Microbiol.">
        <title>The Global Catalogue of Microorganisms (GCM) 10K type strain sequencing project: providing services to taxonomists for standard genome sequencing and annotation.</title>
        <authorList>
            <consortium name="The Broad Institute Genomics Platform"/>
            <consortium name="The Broad Institute Genome Sequencing Center for Infectious Disease"/>
            <person name="Wu L."/>
            <person name="Ma J."/>
        </authorList>
    </citation>
    <scope>NUCLEOTIDE SEQUENCE [LARGE SCALE GENOMIC DNA]</scope>
    <source>
        <strain evidence="9">JCM 14162</strain>
    </source>
</reference>
<evidence type="ECO:0000259" key="7">
    <source>
        <dbReference type="PROSITE" id="PS50850"/>
    </source>
</evidence>